<keyword evidence="4" id="KW-1185">Reference proteome</keyword>
<dbReference type="EMBL" id="JAFIMR010000017">
    <property type="protein sequence ID" value="KAI1868302.1"/>
    <property type="molecule type" value="Genomic_DNA"/>
</dbReference>
<reference evidence="3" key="1">
    <citation type="submission" date="2021-03" db="EMBL/GenBank/DDBJ databases">
        <title>Revisited historic fungal species revealed as producer of novel bioactive compounds through whole genome sequencing and comparative genomics.</title>
        <authorList>
            <person name="Vignolle G.A."/>
            <person name="Hochenegger N."/>
            <person name="Mach R.L."/>
            <person name="Mach-Aigner A.R."/>
            <person name="Javad Rahimi M."/>
            <person name="Salim K.A."/>
            <person name="Chan C.M."/>
            <person name="Lim L.B.L."/>
            <person name="Cai F."/>
            <person name="Druzhinina I.S."/>
            <person name="U'Ren J.M."/>
            <person name="Derntl C."/>
        </authorList>
    </citation>
    <scope>NUCLEOTIDE SEQUENCE</scope>
    <source>
        <strain evidence="3">TUCIM 5799</strain>
    </source>
</reference>
<accession>A0A9Q0ANY0</accession>
<feature type="region of interest" description="Disordered" evidence="1">
    <location>
        <begin position="1"/>
        <end position="37"/>
    </location>
</feature>
<evidence type="ECO:0000256" key="1">
    <source>
        <dbReference type="SAM" id="MobiDB-lite"/>
    </source>
</evidence>
<evidence type="ECO:0000259" key="2">
    <source>
        <dbReference type="PROSITE" id="PS50053"/>
    </source>
</evidence>
<feature type="compositionally biased region" description="Polar residues" evidence="1">
    <location>
        <begin position="12"/>
        <end position="37"/>
    </location>
</feature>
<name>A0A9Q0ANY0_9PEZI</name>
<dbReference type="PROSITE" id="PS50053">
    <property type="entry name" value="UBIQUITIN_2"/>
    <property type="match status" value="1"/>
</dbReference>
<dbReference type="InterPro" id="IPR000626">
    <property type="entry name" value="Ubiquitin-like_dom"/>
</dbReference>
<organism evidence="3 4">
    <name type="scientific">Neoarthrinium moseri</name>
    <dbReference type="NCBI Taxonomy" id="1658444"/>
    <lineage>
        <taxon>Eukaryota</taxon>
        <taxon>Fungi</taxon>
        <taxon>Dikarya</taxon>
        <taxon>Ascomycota</taxon>
        <taxon>Pezizomycotina</taxon>
        <taxon>Sordariomycetes</taxon>
        <taxon>Xylariomycetidae</taxon>
        <taxon>Amphisphaeriales</taxon>
        <taxon>Apiosporaceae</taxon>
        <taxon>Neoarthrinium</taxon>
    </lineage>
</organism>
<evidence type="ECO:0000313" key="4">
    <source>
        <dbReference type="Proteomes" id="UP000829685"/>
    </source>
</evidence>
<evidence type="ECO:0000313" key="3">
    <source>
        <dbReference type="EMBL" id="KAI1868302.1"/>
    </source>
</evidence>
<dbReference type="AlphaFoldDB" id="A0A9Q0ANY0"/>
<proteinExistence type="predicted"/>
<dbReference type="Pfam" id="PF11976">
    <property type="entry name" value="Rad60-SLD"/>
    <property type="match status" value="1"/>
</dbReference>
<feature type="domain" description="Ubiquitin-like" evidence="2">
    <location>
        <begin position="68"/>
        <end position="146"/>
    </location>
</feature>
<comment type="caution">
    <text evidence="3">The sequence shown here is derived from an EMBL/GenBank/DDBJ whole genome shotgun (WGS) entry which is preliminary data.</text>
</comment>
<sequence>MPSSFLKGKPTNRPSSSREATPMTTPGLSTIAADTTRNSPVLSAAVTEGNGNATSNIEGASKDRPNYINLKFKESARYQRETVMRVERTAAIGGTLEEYARQVGKHLDVLRFITYDGQRIGSDDSPADLELEEGDIVDVLIPQHGGMGGPSGLTSQW</sequence>
<dbReference type="Proteomes" id="UP000829685">
    <property type="component" value="Unassembled WGS sequence"/>
</dbReference>
<dbReference type="InterPro" id="IPR029071">
    <property type="entry name" value="Ubiquitin-like_domsf"/>
</dbReference>
<dbReference type="Gene3D" id="3.10.20.90">
    <property type="entry name" value="Phosphatidylinositol 3-kinase Catalytic Subunit, Chain A, domain 1"/>
    <property type="match status" value="1"/>
</dbReference>
<protein>
    <recommendedName>
        <fullName evidence="2">Ubiquitin-like domain-containing protein</fullName>
    </recommendedName>
</protein>
<dbReference type="SUPFAM" id="SSF54236">
    <property type="entry name" value="Ubiquitin-like"/>
    <property type="match status" value="1"/>
</dbReference>
<gene>
    <name evidence="3" type="ORF">JX265_007125</name>
</gene>
<dbReference type="CDD" id="cd01763">
    <property type="entry name" value="Ubl_SUMO_like"/>
    <property type="match status" value="1"/>
</dbReference>
<dbReference type="InterPro" id="IPR022617">
    <property type="entry name" value="Rad60/SUMO-like_dom"/>
</dbReference>